<dbReference type="EMBL" id="PJQD01000112">
    <property type="protein sequence ID" value="POY70640.1"/>
    <property type="molecule type" value="Genomic_DNA"/>
</dbReference>
<dbReference type="Proteomes" id="UP000237144">
    <property type="component" value="Unassembled WGS sequence"/>
</dbReference>
<comment type="caution">
    <text evidence="1">The sequence shown here is derived from an EMBL/GenBank/DDBJ whole genome shotgun (WGS) entry which is preliminary data.</text>
</comment>
<proteinExistence type="predicted"/>
<organism evidence="1 2">
    <name type="scientific">Rhodotorula taiwanensis</name>
    <dbReference type="NCBI Taxonomy" id="741276"/>
    <lineage>
        <taxon>Eukaryota</taxon>
        <taxon>Fungi</taxon>
        <taxon>Dikarya</taxon>
        <taxon>Basidiomycota</taxon>
        <taxon>Pucciniomycotina</taxon>
        <taxon>Microbotryomycetes</taxon>
        <taxon>Sporidiobolales</taxon>
        <taxon>Sporidiobolaceae</taxon>
        <taxon>Rhodotorula</taxon>
    </lineage>
</organism>
<reference evidence="1 2" key="1">
    <citation type="journal article" date="2018" name="Front. Microbiol.">
        <title>Prospects for Fungal Bioremediation of Acidic Radioactive Waste Sites: Characterization and Genome Sequence of Rhodotorula taiwanensis MD1149.</title>
        <authorList>
            <person name="Tkavc R."/>
            <person name="Matrosova V.Y."/>
            <person name="Grichenko O.E."/>
            <person name="Gostincar C."/>
            <person name="Volpe R.P."/>
            <person name="Klimenkova P."/>
            <person name="Gaidamakova E.K."/>
            <person name="Zhou C.E."/>
            <person name="Stewart B.J."/>
            <person name="Lyman M.G."/>
            <person name="Malfatti S.A."/>
            <person name="Rubinfeld B."/>
            <person name="Courtot M."/>
            <person name="Singh J."/>
            <person name="Dalgard C.L."/>
            <person name="Hamilton T."/>
            <person name="Frey K.G."/>
            <person name="Gunde-Cimerman N."/>
            <person name="Dugan L."/>
            <person name="Daly M.J."/>
        </authorList>
    </citation>
    <scope>NUCLEOTIDE SEQUENCE [LARGE SCALE GENOMIC DNA]</scope>
    <source>
        <strain evidence="1 2">MD1149</strain>
    </source>
</reference>
<sequence>MYAAPQTQTPFVVEYRPSCVPFLFSELHPVNTLTPELYLEFRKLHPHAPNSSRWHYGSIFEIAHDNKAIDDELAIEAAVADASGSGHAGVRARTPNAAVAFTWLEWARALVAQHEVEGTLETPEGRDAKFQRDRAKWHCDRLFVDGDPEGTDDALLLARLQHTQITRAPDLPRGFREGTFGLVAE</sequence>
<keyword evidence="2" id="KW-1185">Reference proteome</keyword>
<protein>
    <submittedName>
        <fullName evidence="1">Uncharacterized protein</fullName>
    </submittedName>
</protein>
<gene>
    <name evidence="1" type="ORF">BMF94_6346</name>
</gene>
<evidence type="ECO:0000313" key="1">
    <source>
        <dbReference type="EMBL" id="POY70640.1"/>
    </source>
</evidence>
<name>A0A2S5B1I9_9BASI</name>
<accession>A0A2S5B1I9</accession>
<evidence type="ECO:0000313" key="2">
    <source>
        <dbReference type="Proteomes" id="UP000237144"/>
    </source>
</evidence>
<dbReference type="AlphaFoldDB" id="A0A2S5B1I9"/>